<sequence>MEELLPPSSVHSLPSTRGLPLVIFEALLPNLAKANRSSRSYLTAPLETYFGLLGQYLNRRQTWSCMSWPTL</sequence>
<proteinExistence type="predicted"/>
<protein>
    <submittedName>
        <fullName evidence="1">Uncharacterized protein</fullName>
    </submittedName>
</protein>
<organism evidence="1 2">
    <name type="scientific">Populus alba x Populus x berolinensis</name>
    <dbReference type="NCBI Taxonomy" id="444605"/>
    <lineage>
        <taxon>Eukaryota</taxon>
        <taxon>Viridiplantae</taxon>
        <taxon>Streptophyta</taxon>
        <taxon>Embryophyta</taxon>
        <taxon>Tracheophyta</taxon>
        <taxon>Spermatophyta</taxon>
        <taxon>Magnoliopsida</taxon>
        <taxon>eudicotyledons</taxon>
        <taxon>Gunneridae</taxon>
        <taxon>Pentapetalae</taxon>
        <taxon>rosids</taxon>
        <taxon>fabids</taxon>
        <taxon>Malpighiales</taxon>
        <taxon>Salicaceae</taxon>
        <taxon>Saliceae</taxon>
        <taxon>Populus</taxon>
    </lineage>
</organism>
<gene>
    <name evidence="1" type="ORF">NC653_020135</name>
</gene>
<reference evidence="1" key="1">
    <citation type="journal article" date="2023" name="Mol. Ecol. Resour.">
        <title>Chromosome-level genome assembly of a triploid poplar Populus alba 'Berolinensis'.</title>
        <authorList>
            <person name="Chen S."/>
            <person name="Yu Y."/>
            <person name="Wang X."/>
            <person name="Wang S."/>
            <person name="Zhang T."/>
            <person name="Zhou Y."/>
            <person name="He R."/>
            <person name="Meng N."/>
            <person name="Wang Y."/>
            <person name="Liu W."/>
            <person name="Liu Z."/>
            <person name="Liu J."/>
            <person name="Guo Q."/>
            <person name="Huang H."/>
            <person name="Sederoff R.R."/>
            <person name="Wang G."/>
            <person name="Qu G."/>
            <person name="Chen S."/>
        </authorList>
    </citation>
    <scope>NUCLEOTIDE SEQUENCE</scope>
    <source>
        <strain evidence="1">SC-2020</strain>
    </source>
</reference>
<evidence type="ECO:0000313" key="2">
    <source>
        <dbReference type="Proteomes" id="UP001164929"/>
    </source>
</evidence>
<dbReference type="AlphaFoldDB" id="A0AAD6MKG3"/>
<name>A0AAD6MKG3_9ROSI</name>
<accession>A0AAD6MKG3</accession>
<dbReference type="Proteomes" id="UP001164929">
    <property type="component" value="Chromosome 8"/>
</dbReference>
<dbReference type="EMBL" id="JAQIZT010000008">
    <property type="protein sequence ID" value="KAJ6986804.1"/>
    <property type="molecule type" value="Genomic_DNA"/>
</dbReference>
<comment type="caution">
    <text evidence="1">The sequence shown here is derived from an EMBL/GenBank/DDBJ whole genome shotgun (WGS) entry which is preliminary data.</text>
</comment>
<evidence type="ECO:0000313" key="1">
    <source>
        <dbReference type="EMBL" id="KAJ6986804.1"/>
    </source>
</evidence>
<keyword evidence="2" id="KW-1185">Reference proteome</keyword>